<dbReference type="EMBL" id="CM029041">
    <property type="protein sequence ID" value="KAG2628493.1"/>
    <property type="molecule type" value="Genomic_DNA"/>
</dbReference>
<protein>
    <submittedName>
        <fullName evidence="1">Uncharacterized protein</fullName>
    </submittedName>
</protein>
<sequence>MSRKEMNMFGVKYHDQDFFREEDDFWVDFELLHHIYRRQALDVSIITIFVLMEIQRCRKERWHHQVAFMMLLLVNRKLLTKNIARCVKTYESNQGEAYSVDRIDAVCEQVAGFTLREGLDSRGELYHNDHINRVSASAL</sequence>
<proteinExistence type="predicted"/>
<dbReference type="Proteomes" id="UP000823388">
    <property type="component" value="Chromosome 3K"/>
</dbReference>
<keyword evidence="2" id="KW-1185">Reference proteome</keyword>
<accession>A0A8T0V6J3</accession>
<evidence type="ECO:0000313" key="2">
    <source>
        <dbReference type="Proteomes" id="UP000823388"/>
    </source>
</evidence>
<dbReference type="AlphaFoldDB" id="A0A8T0V6J3"/>
<evidence type="ECO:0000313" key="1">
    <source>
        <dbReference type="EMBL" id="KAG2628493.1"/>
    </source>
</evidence>
<organism evidence="1 2">
    <name type="scientific">Panicum virgatum</name>
    <name type="common">Blackwell switchgrass</name>
    <dbReference type="NCBI Taxonomy" id="38727"/>
    <lineage>
        <taxon>Eukaryota</taxon>
        <taxon>Viridiplantae</taxon>
        <taxon>Streptophyta</taxon>
        <taxon>Embryophyta</taxon>
        <taxon>Tracheophyta</taxon>
        <taxon>Spermatophyta</taxon>
        <taxon>Magnoliopsida</taxon>
        <taxon>Liliopsida</taxon>
        <taxon>Poales</taxon>
        <taxon>Poaceae</taxon>
        <taxon>PACMAD clade</taxon>
        <taxon>Panicoideae</taxon>
        <taxon>Panicodae</taxon>
        <taxon>Paniceae</taxon>
        <taxon>Panicinae</taxon>
        <taxon>Panicum</taxon>
        <taxon>Panicum sect. Hiantes</taxon>
    </lineage>
</organism>
<comment type="caution">
    <text evidence="1">The sequence shown here is derived from an EMBL/GenBank/DDBJ whole genome shotgun (WGS) entry which is preliminary data.</text>
</comment>
<gene>
    <name evidence="1" type="ORF">PVAP13_3KG388081</name>
</gene>
<reference evidence="1" key="1">
    <citation type="submission" date="2020-05" db="EMBL/GenBank/DDBJ databases">
        <title>WGS assembly of Panicum virgatum.</title>
        <authorList>
            <person name="Lovell J.T."/>
            <person name="Jenkins J."/>
            <person name="Shu S."/>
            <person name="Juenger T.E."/>
            <person name="Schmutz J."/>
        </authorList>
    </citation>
    <scope>NUCLEOTIDE SEQUENCE</scope>
    <source>
        <strain evidence="1">AP13</strain>
    </source>
</reference>
<name>A0A8T0V6J3_PANVG</name>